<gene>
    <name evidence="1" type="ORF">RPERSI_LOCUS14349</name>
</gene>
<comment type="caution">
    <text evidence="1">The sequence shown here is derived from an EMBL/GenBank/DDBJ whole genome shotgun (WGS) entry which is preliminary data.</text>
</comment>
<evidence type="ECO:0000313" key="1">
    <source>
        <dbReference type="EMBL" id="CAG8752576.1"/>
    </source>
</evidence>
<evidence type="ECO:0000313" key="2">
    <source>
        <dbReference type="Proteomes" id="UP000789920"/>
    </source>
</evidence>
<protein>
    <submittedName>
        <fullName evidence="1">508_t:CDS:1</fullName>
    </submittedName>
</protein>
<feature type="non-terminal residue" evidence="1">
    <location>
        <position position="1"/>
    </location>
</feature>
<sequence length="139" mass="16641">FWTNSYPLELDLWHETDGYDLEKKTTDYLHKRQNEIKLSHQIFRKSLSSDELKSLNECVISMIFKSTIPDRTFDMNRQFMYVFDKEDATIIDSHSNHPLNELRDIVSAVFNKKEYSNDTKAKLYIKMLLEYTKTVEFNI</sequence>
<proteinExistence type="predicted"/>
<dbReference type="Proteomes" id="UP000789920">
    <property type="component" value="Unassembled WGS sequence"/>
</dbReference>
<name>A0ACA9QI60_9GLOM</name>
<feature type="non-terminal residue" evidence="1">
    <location>
        <position position="139"/>
    </location>
</feature>
<dbReference type="EMBL" id="CAJVQC010032943">
    <property type="protein sequence ID" value="CAG8752576.1"/>
    <property type="molecule type" value="Genomic_DNA"/>
</dbReference>
<keyword evidence="2" id="KW-1185">Reference proteome</keyword>
<accession>A0ACA9QI60</accession>
<organism evidence="1 2">
    <name type="scientific">Racocetra persica</name>
    <dbReference type="NCBI Taxonomy" id="160502"/>
    <lineage>
        <taxon>Eukaryota</taxon>
        <taxon>Fungi</taxon>
        <taxon>Fungi incertae sedis</taxon>
        <taxon>Mucoromycota</taxon>
        <taxon>Glomeromycotina</taxon>
        <taxon>Glomeromycetes</taxon>
        <taxon>Diversisporales</taxon>
        <taxon>Gigasporaceae</taxon>
        <taxon>Racocetra</taxon>
    </lineage>
</organism>
<reference evidence="1" key="1">
    <citation type="submission" date="2021-06" db="EMBL/GenBank/DDBJ databases">
        <authorList>
            <person name="Kallberg Y."/>
            <person name="Tangrot J."/>
            <person name="Rosling A."/>
        </authorList>
    </citation>
    <scope>NUCLEOTIDE SEQUENCE</scope>
    <source>
        <strain evidence="1">MA461A</strain>
    </source>
</reference>